<proteinExistence type="predicted"/>
<name>A0A9D2MVV9_9FIRM</name>
<dbReference type="AlphaFoldDB" id="A0A9D2MVV9"/>
<evidence type="ECO:0000313" key="3">
    <source>
        <dbReference type="EMBL" id="HJB98487.1"/>
    </source>
</evidence>
<reference evidence="3" key="1">
    <citation type="journal article" date="2021" name="PeerJ">
        <title>Extensive microbial diversity within the chicken gut microbiome revealed by metagenomics and culture.</title>
        <authorList>
            <person name="Gilroy R."/>
            <person name="Ravi A."/>
            <person name="Getino M."/>
            <person name="Pursley I."/>
            <person name="Horton D.L."/>
            <person name="Alikhan N.F."/>
            <person name="Baker D."/>
            <person name="Gharbi K."/>
            <person name="Hall N."/>
            <person name="Watson M."/>
            <person name="Adriaenssens E.M."/>
            <person name="Foster-Nyarko E."/>
            <person name="Jarju S."/>
            <person name="Secka A."/>
            <person name="Antonio M."/>
            <person name="Oren A."/>
            <person name="Chaudhuri R.R."/>
            <person name="La Ragione R."/>
            <person name="Hildebrand F."/>
            <person name="Pallen M.J."/>
        </authorList>
    </citation>
    <scope>NUCLEOTIDE SEQUENCE</scope>
    <source>
        <strain evidence="3">CHK185-1770</strain>
    </source>
</reference>
<dbReference type="EMBL" id="DWXG01000062">
    <property type="protein sequence ID" value="HJB98487.1"/>
    <property type="molecule type" value="Genomic_DNA"/>
</dbReference>
<sequence>MKNLHREALLDAFQHNLRAFRQEAGLSQYQVAQHIHVSRASYAYYELGKCFPTLGNLYRLAQLFGHSMDDFFQ</sequence>
<dbReference type="PROSITE" id="PS50943">
    <property type="entry name" value="HTH_CROC1"/>
    <property type="match status" value="1"/>
</dbReference>
<dbReference type="InterPro" id="IPR010982">
    <property type="entry name" value="Lambda_DNA-bd_dom_sf"/>
</dbReference>
<dbReference type="SUPFAM" id="SSF47413">
    <property type="entry name" value="lambda repressor-like DNA-binding domains"/>
    <property type="match status" value="1"/>
</dbReference>
<dbReference type="PANTHER" id="PTHR46558">
    <property type="entry name" value="TRACRIPTIONAL REGULATORY PROTEIN-RELATED-RELATED"/>
    <property type="match status" value="1"/>
</dbReference>
<feature type="domain" description="HTH cro/C1-type" evidence="2">
    <location>
        <begin position="17"/>
        <end position="71"/>
    </location>
</feature>
<dbReference type="Proteomes" id="UP000826793">
    <property type="component" value="Unassembled WGS sequence"/>
</dbReference>
<dbReference type="SMART" id="SM00530">
    <property type="entry name" value="HTH_XRE"/>
    <property type="match status" value="1"/>
</dbReference>
<reference evidence="3" key="2">
    <citation type="submission" date="2021-04" db="EMBL/GenBank/DDBJ databases">
        <authorList>
            <person name="Gilroy R."/>
        </authorList>
    </citation>
    <scope>NUCLEOTIDE SEQUENCE</scope>
    <source>
        <strain evidence="3">CHK185-1770</strain>
    </source>
</reference>
<organism evidence="3 4">
    <name type="scientific">Candidatus Acutalibacter pullicola</name>
    <dbReference type="NCBI Taxonomy" id="2838417"/>
    <lineage>
        <taxon>Bacteria</taxon>
        <taxon>Bacillati</taxon>
        <taxon>Bacillota</taxon>
        <taxon>Clostridia</taxon>
        <taxon>Eubacteriales</taxon>
        <taxon>Acutalibacteraceae</taxon>
        <taxon>Acutalibacter</taxon>
    </lineage>
</organism>
<keyword evidence="1" id="KW-0238">DNA-binding</keyword>
<dbReference type="Pfam" id="PF13560">
    <property type="entry name" value="HTH_31"/>
    <property type="match status" value="1"/>
</dbReference>
<accession>A0A9D2MVV9</accession>
<gene>
    <name evidence="3" type="ORF">H9710_07900</name>
</gene>
<dbReference type="Gene3D" id="1.10.260.40">
    <property type="entry name" value="lambda repressor-like DNA-binding domains"/>
    <property type="match status" value="1"/>
</dbReference>
<evidence type="ECO:0000313" key="4">
    <source>
        <dbReference type="Proteomes" id="UP000826793"/>
    </source>
</evidence>
<dbReference type="InterPro" id="IPR001387">
    <property type="entry name" value="Cro/C1-type_HTH"/>
</dbReference>
<comment type="caution">
    <text evidence="3">The sequence shown here is derived from an EMBL/GenBank/DDBJ whole genome shotgun (WGS) entry which is preliminary data.</text>
</comment>
<dbReference type="GO" id="GO:0003677">
    <property type="term" value="F:DNA binding"/>
    <property type="evidence" value="ECO:0007669"/>
    <property type="project" value="UniProtKB-KW"/>
</dbReference>
<protein>
    <submittedName>
        <fullName evidence="3">Helix-turn-helix domain-containing protein</fullName>
    </submittedName>
</protein>
<dbReference type="CDD" id="cd00093">
    <property type="entry name" value="HTH_XRE"/>
    <property type="match status" value="1"/>
</dbReference>
<evidence type="ECO:0000256" key="1">
    <source>
        <dbReference type="ARBA" id="ARBA00023125"/>
    </source>
</evidence>
<dbReference type="PANTHER" id="PTHR46558:SF4">
    <property type="entry name" value="DNA-BIDING PHAGE PROTEIN"/>
    <property type="match status" value="1"/>
</dbReference>
<evidence type="ECO:0000259" key="2">
    <source>
        <dbReference type="PROSITE" id="PS50943"/>
    </source>
</evidence>